<keyword evidence="5" id="KW-0863">Zinc-finger</keyword>
<comment type="caution">
    <text evidence="14">The sequence shown here is derived from an EMBL/GenBank/DDBJ whole genome shotgun (WGS) entry which is preliminary data.</text>
</comment>
<reference evidence="14" key="2">
    <citation type="submission" date="2023-06" db="EMBL/GenBank/DDBJ databases">
        <authorList>
            <person name="Ma L."/>
            <person name="Liu K.-W."/>
            <person name="Li Z."/>
            <person name="Hsiao Y.-Y."/>
            <person name="Qi Y."/>
            <person name="Fu T."/>
            <person name="Tang G."/>
            <person name="Zhang D."/>
            <person name="Sun W.-H."/>
            <person name="Liu D.-K."/>
            <person name="Li Y."/>
            <person name="Chen G.-Z."/>
            <person name="Liu X.-D."/>
            <person name="Liao X.-Y."/>
            <person name="Jiang Y.-T."/>
            <person name="Yu X."/>
            <person name="Hao Y."/>
            <person name="Huang J."/>
            <person name="Zhao X.-W."/>
            <person name="Ke S."/>
            <person name="Chen Y.-Y."/>
            <person name="Wu W.-L."/>
            <person name="Hsu J.-L."/>
            <person name="Lin Y.-F."/>
            <person name="Huang M.-D."/>
            <person name="Li C.-Y."/>
            <person name="Huang L."/>
            <person name="Wang Z.-W."/>
            <person name="Zhao X."/>
            <person name="Zhong W.-Y."/>
            <person name="Peng D.-H."/>
            <person name="Ahmad S."/>
            <person name="Lan S."/>
            <person name="Zhang J.-S."/>
            <person name="Tsai W.-C."/>
            <person name="Van De Peer Y."/>
            <person name="Liu Z.-J."/>
        </authorList>
    </citation>
    <scope>NUCLEOTIDE SEQUENCE</scope>
    <source>
        <strain evidence="14">CP</strain>
        <tissue evidence="14">Leaves</tissue>
    </source>
</reference>
<proteinExistence type="predicted"/>
<protein>
    <submittedName>
        <fullName evidence="14">ZF-HD homeobox protein</fullName>
    </submittedName>
</protein>
<sequence length="219" mass="25100">MVGCLCERNNIMDLCLVPYNAQEDKKSKPSDHPPIRYRECMRNHAASIGGHAYDGCGEFMSGDGDDSPFKCAACGCHRNFHRKAAPAPAPLMMPMPLMYHQYHHRRERSEETPPATPTEMMSRRKRYRTRFTAEQKEKMQAFGERVGWRIQKHDDVALEQFCVEVGVKRHVLKVWMHNNKNNYINISTSTSDKEEGLKNNHTNITTTTTNNNPPPSIPV</sequence>
<feature type="compositionally biased region" description="Low complexity" evidence="12">
    <location>
        <begin position="199"/>
        <end position="211"/>
    </location>
</feature>
<dbReference type="PANTHER" id="PTHR31948">
    <property type="entry name" value="ZINC-FINGER HOMEODOMAIN PROTEIN 2"/>
    <property type="match status" value="1"/>
</dbReference>
<evidence type="ECO:0000256" key="4">
    <source>
        <dbReference type="ARBA" id="ARBA00022723"/>
    </source>
</evidence>
<keyword evidence="8 14" id="KW-0238">DNA-binding</keyword>
<dbReference type="NCBIfam" id="TIGR01566">
    <property type="entry name" value="ZF_HD_prot_N"/>
    <property type="match status" value="1"/>
</dbReference>
<dbReference type="GO" id="GO:0003700">
    <property type="term" value="F:DNA-binding transcription factor activity"/>
    <property type="evidence" value="ECO:0007669"/>
    <property type="project" value="TreeGrafter"/>
</dbReference>
<evidence type="ECO:0000313" key="15">
    <source>
        <dbReference type="Proteomes" id="UP001180020"/>
    </source>
</evidence>
<evidence type="ECO:0000256" key="10">
    <source>
        <dbReference type="ARBA" id="ARBA00023163"/>
    </source>
</evidence>
<comment type="function">
    <text evidence="1">Putative transcription factor.</text>
</comment>
<evidence type="ECO:0000259" key="13">
    <source>
        <dbReference type="PROSITE" id="PS51523"/>
    </source>
</evidence>
<evidence type="ECO:0000256" key="5">
    <source>
        <dbReference type="ARBA" id="ARBA00022771"/>
    </source>
</evidence>
<evidence type="ECO:0000256" key="7">
    <source>
        <dbReference type="ARBA" id="ARBA00023015"/>
    </source>
</evidence>
<dbReference type="SUPFAM" id="SSF46689">
    <property type="entry name" value="Homeodomain-like"/>
    <property type="match status" value="1"/>
</dbReference>
<keyword evidence="6" id="KW-0862">Zinc</keyword>
<dbReference type="Proteomes" id="UP001180020">
    <property type="component" value="Unassembled WGS sequence"/>
</dbReference>
<dbReference type="PANTHER" id="PTHR31948:SF140">
    <property type="entry name" value="ZINC-FINGER HOMEODOMAIN PROTEIN 2"/>
    <property type="match status" value="1"/>
</dbReference>
<evidence type="ECO:0000313" key="14">
    <source>
        <dbReference type="EMBL" id="KAK1323798.1"/>
    </source>
</evidence>
<evidence type="ECO:0000256" key="3">
    <source>
        <dbReference type="ARBA" id="ARBA00011416"/>
    </source>
</evidence>
<dbReference type="GO" id="GO:0050793">
    <property type="term" value="P:regulation of developmental process"/>
    <property type="evidence" value="ECO:0007669"/>
    <property type="project" value="TreeGrafter"/>
</dbReference>
<evidence type="ECO:0000256" key="6">
    <source>
        <dbReference type="ARBA" id="ARBA00022833"/>
    </source>
</evidence>
<name>A0AAV9FH37_ACOCL</name>
<dbReference type="GO" id="GO:0008270">
    <property type="term" value="F:zinc ion binding"/>
    <property type="evidence" value="ECO:0007669"/>
    <property type="project" value="UniProtKB-KW"/>
</dbReference>
<feature type="domain" description="ZF-HD dimerization-type" evidence="13">
    <location>
        <begin position="37"/>
        <end position="84"/>
    </location>
</feature>
<keyword evidence="4" id="KW-0479">Metal-binding</keyword>
<dbReference type="FunFam" id="1.10.10.60:FF:000257">
    <property type="entry name" value="Zinc-finger homeodomain protein 2"/>
    <property type="match status" value="1"/>
</dbReference>
<dbReference type="InterPro" id="IPR009057">
    <property type="entry name" value="Homeodomain-like_sf"/>
</dbReference>
<dbReference type="AlphaFoldDB" id="A0AAV9FH37"/>
<accession>A0AAV9FH37</accession>
<comment type="subcellular location">
    <subcellularLocation>
        <location evidence="2">Nucleus</location>
    </subcellularLocation>
</comment>
<evidence type="ECO:0000256" key="2">
    <source>
        <dbReference type="ARBA" id="ARBA00004123"/>
    </source>
</evidence>
<keyword evidence="9 14" id="KW-0371">Homeobox</keyword>
<organism evidence="14 15">
    <name type="scientific">Acorus calamus</name>
    <name type="common">Sweet flag</name>
    <dbReference type="NCBI Taxonomy" id="4465"/>
    <lineage>
        <taxon>Eukaryota</taxon>
        <taxon>Viridiplantae</taxon>
        <taxon>Streptophyta</taxon>
        <taxon>Embryophyta</taxon>
        <taxon>Tracheophyta</taxon>
        <taxon>Spermatophyta</taxon>
        <taxon>Magnoliopsida</taxon>
        <taxon>Liliopsida</taxon>
        <taxon>Acoraceae</taxon>
        <taxon>Acorus</taxon>
    </lineage>
</organism>
<keyword evidence="15" id="KW-1185">Reference proteome</keyword>
<keyword evidence="7" id="KW-0805">Transcription regulation</keyword>
<gene>
    <name evidence="14" type="ORF">QJS10_CPA02g00543</name>
</gene>
<dbReference type="GO" id="GO:0000976">
    <property type="term" value="F:transcription cis-regulatory region binding"/>
    <property type="evidence" value="ECO:0007669"/>
    <property type="project" value="TreeGrafter"/>
</dbReference>
<comment type="subunit">
    <text evidence="3">Homo- and heterodimer with other ZFHD proteins.</text>
</comment>
<keyword evidence="10" id="KW-0804">Transcription</keyword>
<feature type="region of interest" description="Disordered" evidence="12">
    <location>
        <begin position="191"/>
        <end position="219"/>
    </location>
</feature>
<reference evidence="14" key="1">
    <citation type="journal article" date="2023" name="Nat. Commun.">
        <title>Diploid and tetraploid genomes of Acorus and the evolution of monocots.</title>
        <authorList>
            <person name="Ma L."/>
            <person name="Liu K.W."/>
            <person name="Li Z."/>
            <person name="Hsiao Y.Y."/>
            <person name="Qi Y."/>
            <person name="Fu T."/>
            <person name="Tang G.D."/>
            <person name="Zhang D."/>
            <person name="Sun W.H."/>
            <person name="Liu D.K."/>
            <person name="Li Y."/>
            <person name="Chen G.Z."/>
            <person name="Liu X.D."/>
            <person name="Liao X.Y."/>
            <person name="Jiang Y.T."/>
            <person name="Yu X."/>
            <person name="Hao Y."/>
            <person name="Huang J."/>
            <person name="Zhao X.W."/>
            <person name="Ke S."/>
            <person name="Chen Y.Y."/>
            <person name="Wu W.L."/>
            <person name="Hsu J.L."/>
            <person name="Lin Y.F."/>
            <person name="Huang M.D."/>
            <person name="Li C.Y."/>
            <person name="Huang L."/>
            <person name="Wang Z.W."/>
            <person name="Zhao X."/>
            <person name="Zhong W.Y."/>
            <person name="Peng D.H."/>
            <person name="Ahmad S."/>
            <person name="Lan S."/>
            <person name="Zhang J.S."/>
            <person name="Tsai W.C."/>
            <person name="Van de Peer Y."/>
            <person name="Liu Z.J."/>
        </authorList>
    </citation>
    <scope>NUCLEOTIDE SEQUENCE</scope>
    <source>
        <strain evidence="14">CP</strain>
    </source>
</reference>
<dbReference type="Pfam" id="PF04770">
    <property type="entry name" value="ZF-HD_dimer"/>
    <property type="match status" value="1"/>
</dbReference>
<dbReference type="InterPro" id="IPR006456">
    <property type="entry name" value="ZF_HD_homeobox_Cys/His_dimer"/>
</dbReference>
<keyword evidence="11" id="KW-0539">Nucleus</keyword>
<dbReference type="GO" id="GO:0005634">
    <property type="term" value="C:nucleus"/>
    <property type="evidence" value="ECO:0007669"/>
    <property type="project" value="UniProtKB-SubCell"/>
</dbReference>
<dbReference type="Gene3D" id="1.10.10.60">
    <property type="entry name" value="Homeodomain-like"/>
    <property type="match status" value="1"/>
</dbReference>
<evidence type="ECO:0000256" key="1">
    <source>
        <dbReference type="ARBA" id="ARBA00004049"/>
    </source>
</evidence>
<evidence type="ECO:0000256" key="12">
    <source>
        <dbReference type="SAM" id="MobiDB-lite"/>
    </source>
</evidence>
<dbReference type="InterPro" id="IPR006455">
    <property type="entry name" value="Homeodomain_ZF_HD"/>
</dbReference>
<dbReference type="EMBL" id="JAUJYO010000002">
    <property type="protein sequence ID" value="KAK1323798.1"/>
    <property type="molecule type" value="Genomic_DNA"/>
</dbReference>
<evidence type="ECO:0000256" key="11">
    <source>
        <dbReference type="ARBA" id="ARBA00023242"/>
    </source>
</evidence>
<evidence type="ECO:0000256" key="9">
    <source>
        <dbReference type="ARBA" id="ARBA00023155"/>
    </source>
</evidence>
<dbReference type="NCBIfam" id="TIGR01565">
    <property type="entry name" value="homeo_ZF_HD"/>
    <property type="match status" value="1"/>
</dbReference>
<evidence type="ECO:0000256" key="8">
    <source>
        <dbReference type="ARBA" id="ARBA00023125"/>
    </source>
</evidence>
<dbReference type="PROSITE" id="PS51523">
    <property type="entry name" value="ZF_HD_DIMER"/>
    <property type="match status" value="1"/>
</dbReference>